<feature type="domain" description="Amidohydrolase 3" evidence="1">
    <location>
        <begin position="51"/>
        <end position="522"/>
    </location>
</feature>
<dbReference type="InterPro" id="IPR032466">
    <property type="entry name" value="Metal_Hydrolase"/>
</dbReference>
<evidence type="ECO:0000313" key="2">
    <source>
        <dbReference type="EMBL" id="MBA6058167.1"/>
    </source>
</evidence>
<dbReference type="InterPro" id="IPR013108">
    <property type="entry name" value="Amidohydro_3"/>
</dbReference>
<sequence length="529" mass="58598">MSKKIIYTNGKIYTGSPSHPWADTLVVEEGQLAAVGYAADLQEIIQDHPAIDLKQKMVMPGIHDAHIHLLLSGLKFGFECRIRPNANSKQLIEDICDCRKCKSGTLSSWVIAGEYNPFAIEKGHLDRKLLDEHFPDRPVFISDYTIHNALVNSKALEIAGLSSDVTDPHGGQFVRREGSSELTGELVERARWAISAAIPEYSSDIYEDALRWSVSMAHRYGITSVQEASASLPELKALKALDTIDELNLHVAAHLVWQEVTFSGGASLEQQDDLISRHREHLTPHVDTRFVKCWLDGAPLPPHFTESRIDSENKVDLSKIVISEDDLTAALIRLDRDGLTLKMHCAGEGAARIALNAVERMREHNGNRGPLHEIAHAGFIHVEDRDRLAGLRVVAEMSPALWHNTSPEFESLSTGFKFNTMHRLGAHVTVGSDWIITENPNLFPALQGMLLRDTESVDLETALFMMTMAGAQAVGRQDEFGSLEVGKSADFIVLDRNLFEIEKSEVGDTQVLQTVFKGKTVYSADAGSR</sequence>
<gene>
    <name evidence="2" type="ORF">H4C44_03105</name>
</gene>
<dbReference type="Pfam" id="PF07969">
    <property type="entry name" value="Amidohydro_3"/>
    <property type="match status" value="1"/>
</dbReference>
<dbReference type="SUPFAM" id="SSF51556">
    <property type="entry name" value="Metallo-dependent hydrolases"/>
    <property type="match status" value="1"/>
</dbReference>
<dbReference type="Gene3D" id="2.30.40.10">
    <property type="entry name" value="Urease, subunit C, domain 1"/>
    <property type="match status" value="1"/>
</dbReference>
<dbReference type="AlphaFoldDB" id="A0A7W2JFT9"/>
<dbReference type="SUPFAM" id="SSF51338">
    <property type="entry name" value="Composite domain of metallo-dependent hydrolases"/>
    <property type="match status" value="1"/>
</dbReference>
<dbReference type="PANTHER" id="PTHR22642">
    <property type="entry name" value="IMIDAZOLONEPROPIONASE"/>
    <property type="match status" value="1"/>
</dbReference>
<dbReference type="Proteomes" id="UP000556620">
    <property type="component" value="Unassembled WGS sequence"/>
</dbReference>
<proteinExistence type="predicted"/>
<protein>
    <submittedName>
        <fullName evidence="2">Amidohydrolase family protein</fullName>
    </submittedName>
</protein>
<dbReference type="PANTHER" id="PTHR22642:SF2">
    <property type="entry name" value="PROTEIN LONG AFTER FAR-RED 3"/>
    <property type="match status" value="1"/>
</dbReference>
<evidence type="ECO:0000313" key="3">
    <source>
        <dbReference type="Proteomes" id="UP000556620"/>
    </source>
</evidence>
<dbReference type="RefSeq" id="WP_182366364.1">
    <property type="nucleotide sequence ID" value="NZ_JACGCU010000003.1"/>
</dbReference>
<reference evidence="2 3" key="1">
    <citation type="submission" date="2020-07" db="EMBL/GenBank/DDBJ databases">
        <title>Diversity of carbapenemase encoding genes among Pseudomonas putida group clinical isolates in a tertiary Brazilian hospital.</title>
        <authorList>
            <person name="Alberto-Lei F."/>
            <person name="Nodari C.S."/>
            <person name="Streling A.P."/>
            <person name="Paulino J.T."/>
            <person name="Bessa-Neto F.O."/>
            <person name="Cayo R."/>
            <person name="Gales A.C."/>
        </authorList>
    </citation>
    <scope>NUCLEOTIDE SEQUENCE [LARGE SCALE GENOMIC DNA]</scope>
    <source>
        <strain evidence="2 3">14535</strain>
    </source>
</reference>
<keyword evidence="2" id="KW-0378">Hydrolase</keyword>
<dbReference type="Gene3D" id="3.20.20.140">
    <property type="entry name" value="Metal-dependent hydrolases"/>
    <property type="match status" value="1"/>
</dbReference>
<dbReference type="Gene3D" id="3.10.310.70">
    <property type="match status" value="1"/>
</dbReference>
<name>A0A7W2JFT9_9PSED</name>
<evidence type="ECO:0000259" key="1">
    <source>
        <dbReference type="Pfam" id="PF07969"/>
    </source>
</evidence>
<comment type="caution">
    <text evidence="2">The sequence shown here is derived from an EMBL/GenBank/DDBJ whole genome shotgun (WGS) entry which is preliminary data.</text>
</comment>
<dbReference type="EMBL" id="JACGCU010000003">
    <property type="protein sequence ID" value="MBA6058167.1"/>
    <property type="molecule type" value="Genomic_DNA"/>
</dbReference>
<dbReference type="InterPro" id="IPR011059">
    <property type="entry name" value="Metal-dep_hydrolase_composite"/>
</dbReference>
<accession>A0A7W2JFT9</accession>
<organism evidence="2 3">
    <name type="scientific">Pseudomonas juntendi</name>
    <dbReference type="NCBI Taxonomy" id="2666183"/>
    <lineage>
        <taxon>Bacteria</taxon>
        <taxon>Pseudomonadati</taxon>
        <taxon>Pseudomonadota</taxon>
        <taxon>Gammaproteobacteria</taxon>
        <taxon>Pseudomonadales</taxon>
        <taxon>Pseudomonadaceae</taxon>
        <taxon>Pseudomonas</taxon>
    </lineage>
</organism>
<dbReference type="GO" id="GO:0016810">
    <property type="term" value="F:hydrolase activity, acting on carbon-nitrogen (but not peptide) bonds"/>
    <property type="evidence" value="ECO:0007669"/>
    <property type="project" value="InterPro"/>
</dbReference>